<gene>
    <name evidence="1" type="ORF">DET59_12922</name>
</gene>
<evidence type="ECO:0000313" key="1">
    <source>
        <dbReference type="EMBL" id="RBO99999.1"/>
    </source>
</evidence>
<comment type="caution">
    <text evidence="1">The sequence shown here is derived from an EMBL/GenBank/DDBJ whole genome shotgun (WGS) entry which is preliminary data.</text>
</comment>
<dbReference type="EMBL" id="QNRJ01000029">
    <property type="protein sequence ID" value="RBO99999.1"/>
    <property type="molecule type" value="Genomic_DNA"/>
</dbReference>
<reference evidence="1 2" key="1">
    <citation type="submission" date="2018-06" db="EMBL/GenBank/DDBJ databases">
        <title>Freshwater and sediment microbial communities from various areas in North America, analyzing microbe dynamics in response to fracking.</title>
        <authorList>
            <person name="Lamendella R."/>
        </authorList>
    </citation>
    <scope>NUCLEOTIDE SEQUENCE [LARGE SCALE GENOMIC DNA]</scope>
    <source>
        <strain evidence="1 2">97B</strain>
    </source>
</reference>
<name>A0A366EE27_9BACI</name>
<protein>
    <submittedName>
        <fullName evidence="1">Uncharacterized protein</fullName>
    </submittedName>
</protein>
<proteinExistence type="predicted"/>
<accession>A0A366EE27</accession>
<sequence>MPKISLVDTGSVIIRVFGKEYADEDVYIKIRAELLNLTHVAGDSFILVMSFHFAEIPFKEEGFPYRKKR</sequence>
<dbReference type="AlphaFoldDB" id="A0A366EE27"/>
<evidence type="ECO:0000313" key="2">
    <source>
        <dbReference type="Proteomes" id="UP000252118"/>
    </source>
</evidence>
<dbReference type="Proteomes" id="UP000252118">
    <property type="component" value="Unassembled WGS sequence"/>
</dbReference>
<organism evidence="1 2">
    <name type="scientific">Rossellomorea aquimaris</name>
    <dbReference type="NCBI Taxonomy" id="189382"/>
    <lineage>
        <taxon>Bacteria</taxon>
        <taxon>Bacillati</taxon>
        <taxon>Bacillota</taxon>
        <taxon>Bacilli</taxon>
        <taxon>Bacillales</taxon>
        <taxon>Bacillaceae</taxon>
        <taxon>Rossellomorea</taxon>
    </lineage>
</organism>